<dbReference type="EMBL" id="JAMQAW010000023">
    <property type="protein sequence ID" value="MCM2390127.1"/>
    <property type="molecule type" value="Genomic_DNA"/>
</dbReference>
<dbReference type="InterPro" id="IPR036890">
    <property type="entry name" value="HATPase_C_sf"/>
</dbReference>
<dbReference type="SUPFAM" id="SSF55874">
    <property type="entry name" value="ATPase domain of HSP90 chaperone/DNA topoisomerase II/histidine kinase"/>
    <property type="match status" value="1"/>
</dbReference>
<keyword evidence="1" id="KW-0418">Kinase</keyword>
<evidence type="ECO:0000259" key="2">
    <source>
        <dbReference type="Pfam" id="PF13581"/>
    </source>
</evidence>
<dbReference type="RefSeq" id="WP_250920461.1">
    <property type="nucleotide sequence ID" value="NZ_JAMQAW010000023.1"/>
</dbReference>
<keyword evidence="3" id="KW-0547">Nucleotide-binding</keyword>
<sequence>MSIAVAPPRARTAHHTGRLTLGRSDIEPGFHLTLRRTGQVGGQMSVQDRTWAALMRRVGRVHLRIWGLEGVGDAVELLVSELVTNGFQHGQGDTVDVRMWRTGSYLGLEVASGSGPGVPCPRVPGLFEESGRGLGLVAGVADAWGIADGGRIWCLVALGEV</sequence>
<reference evidence="3" key="1">
    <citation type="submission" date="2022-06" db="EMBL/GenBank/DDBJ databases">
        <title>Genome public.</title>
        <authorList>
            <person name="Sun Q."/>
        </authorList>
    </citation>
    <scope>NUCLEOTIDE SEQUENCE</scope>
    <source>
        <strain evidence="3">CWNU-1</strain>
    </source>
</reference>
<dbReference type="GO" id="GO:0005524">
    <property type="term" value="F:ATP binding"/>
    <property type="evidence" value="ECO:0007669"/>
    <property type="project" value="UniProtKB-KW"/>
</dbReference>
<keyword evidence="4" id="KW-1185">Reference proteome</keyword>
<keyword evidence="1" id="KW-0723">Serine/threonine-protein kinase</keyword>
<dbReference type="InterPro" id="IPR003594">
    <property type="entry name" value="HATPase_dom"/>
</dbReference>
<feature type="domain" description="Histidine kinase/HSP90-like ATPase" evidence="2">
    <location>
        <begin position="54"/>
        <end position="150"/>
    </location>
</feature>
<dbReference type="Pfam" id="PF13581">
    <property type="entry name" value="HATPase_c_2"/>
    <property type="match status" value="1"/>
</dbReference>
<organism evidence="3 4">
    <name type="scientific">Streptomyces albipurpureus</name>
    <dbReference type="NCBI Taxonomy" id="2897419"/>
    <lineage>
        <taxon>Bacteria</taxon>
        <taxon>Bacillati</taxon>
        <taxon>Actinomycetota</taxon>
        <taxon>Actinomycetes</taxon>
        <taxon>Kitasatosporales</taxon>
        <taxon>Streptomycetaceae</taxon>
        <taxon>Streptomyces</taxon>
    </lineage>
</organism>
<dbReference type="Proteomes" id="UP001431429">
    <property type="component" value="Unassembled WGS sequence"/>
</dbReference>
<evidence type="ECO:0000313" key="3">
    <source>
        <dbReference type="EMBL" id="MCM2390127.1"/>
    </source>
</evidence>
<name>A0ABT0UNE4_9ACTN</name>
<dbReference type="CDD" id="cd16936">
    <property type="entry name" value="HATPase_RsbW-like"/>
    <property type="match status" value="1"/>
</dbReference>
<evidence type="ECO:0000256" key="1">
    <source>
        <dbReference type="ARBA" id="ARBA00022527"/>
    </source>
</evidence>
<gene>
    <name evidence="3" type="ORF">NBG84_17825</name>
</gene>
<dbReference type="Gene3D" id="3.30.565.10">
    <property type="entry name" value="Histidine kinase-like ATPase, C-terminal domain"/>
    <property type="match status" value="1"/>
</dbReference>
<keyword evidence="1" id="KW-0808">Transferase</keyword>
<accession>A0ABT0UNE4</accession>
<protein>
    <submittedName>
        <fullName evidence="3">ATP-binding protein</fullName>
    </submittedName>
</protein>
<evidence type="ECO:0000313" key="4">
    <source>
        <dbReference type="Proteomes" id="UP001431429"/>
    </source>
</evidence>
<comment type="caution">
    <text evidence="3">The sequence shown here is derived from an EMBL/GenBank/DDBJ whole genome shotgun (WGS) entry which is preliminary data.</text>
</comment>
<proteinExistence type="predicted"/>
<dbReference type="PANTHER" id="PTHR35526:SF3">
    <property type="entry name" value="ANTI-SIGMA-F FACTOR RSBW"/>
    <property type="match status" value="1"/>
</dbReference>
<keyword evidence="3" id="KW-0067">ATP-binding</keyword>
<dbReference type="InterPro" id="IPR050267">
    <property type="entry name" value="Anti-sigma-factor_SerPK"/>
</dbReference>
<dbReference type="PANTHER" id="PTHR35526">
    <property type="entry name" value="ANTI-SIGMA-F FACTOR RSBW-RELATED"/>
    <property type="match status" value="1"/>
</dbReference>